<dbReference type="GO" id="GO:0005524">
    <property type="term" value="F:ATP binding"/>
    <property type="evidence" value="ECO:0007669"/>
    <property type="project" value="UniProtKB-UniRule"/>
</dbReference>
<dbReference type="InterPro" id="IPR008271">
    <property type="entry name" value="Ser/Thr_kinase_AS"/>
</dbReference>
<dbReference type="PROSITE" id="PS00108">
    <property type="entry name" value="PROTEIN_KINASE_ST"/>
    <property type="match status" value="1"/>
</dbReference>
<feature type="domain" description="Protein kinase" evidence="10">
    <location>
        <begin position="27"/>
        <end position="288"/>
    </location>
</feature>
<evidence type="ECO:0000256" key="9">
    <source>
        <dbReference type="SAM" id="Phobius"/>
    </source>
</evidence>
<evidence type="ECO:0000256" key="1">
    <source>
        <dbReference type="ARBA" id="ARBA00012513"/>
    </source>
</evidence>
<keyword evidence="3" id="KW-0808">Transferase</keyword>
<evidence type="ECO:0000259" key="10">
    <source>
        <dbReference type="PROSITE" id="PS50011"/>
    </source>
</evidence>
<dbReference type="SUPFAM" id="SSF56112">
    <property type="entry name" value="Protein kinase-like (PK-like)"/>
    <property type="match status" value="1"/>
</dbReference>
<evidence type="ECO:0000256" key="7">
    <source>
        <dbReference type="PROSITE-ProRule" id="PRU10141"/>
    </source>
</evidence>
<dbReference type="PROSITE" id="PS50011">
    <property type="entry name" value="PROTEIN_KINASE_DOM"/>
    <property type="match status" value="1"/>
</dbReference>
<name>A0A1I5QJ46_9ACTN</name>
<organism evidence="11 12">
    <name type="scientific">Geodermatophilus dictyosporus</name>
    <dbReference type="NCBI Taxonomy" id="1523247"/>
    <lineage>
        <taxon>Bacteria</taxon>
        <taxon>Bacillati</taxon>
        <taxon>Actinomycetota</taxon>
        <taxon>Actinomycetes</taxon>
        <taxon>Geodermatophilales</taxon>
        <taxon>Geodermatophilaceae</taxon>
        <taxon>Geodermatophilus</taxon>
    </lineage>
</organism>
<evidence type="ECO:0000256" key="4">
    <source>
        <dbReference type="ARBA" id="ARBA00022741"/>
    </source>
</evidence>
<feature type="region of interest" description="Disordered" evidence="8">
    <location>
        <begin position="291"/>
        <end position="310"/>
    </location>
</feature>
<dbReference type="STRING" id="1523247.SAMN05660464_3170"/>
<keyword evidence="9" id="KW-1133">Transmembrane helix</keyword>
<protein>
    <recommendedName>
        <fullName evidence="1">non-specific serine/threonine protein kinase</fullName>
        <ecNumber evidence="1">2.7.11.1</ecNumber>
    </recommendedName>
</protein>
<dbReference type="Gene3D" id="3.30.200.20">
    <property type="entry name" value="Phosphorylase Kinase, domain 1"/>
    <property type="match status" value="1"/>
</dbReference>
<keyword evidence="2 11" id="KW-0723">Serine/threonine-protein kinase</keyword>
<evidence type="ECO:0000256" key="3">
    <source>
        <dbReference type="ARBA" id="ARBA00022679"/>
    </source>
</evidence>
<feature type="binding site" evidence="7">
    <location>
        <position position="56"/>
    </location>
    <ligand>
        <name>ATP</name>
        <dbReference type="ChEBI" id="CHEBI:30616"/>
    </ligand>
</feature>
<dbReference type="CDD" id="cd14014">
    <property type="entry name" value="STKc_PknB_like"/>
    <property type="match status" value="1"/>
</dbReference>
<keyword evidence="12" id="KW-1185">Reference proteome</keyword>
<dbReference type="EC" id="2.7.11.1" evidence="1"/>
<evidence type="ECO:0000313" key="12">
    <source>
        <dbReference type="Proteomes" id="UP000198857"/>
    </source>
</evidence>
<keyword evidence="6 7" id="KW-0067">ATP-binding</keyword>
<dbReference type="InterPro" id="IPR011009">
    <property type="entry name" value="Kinase-like_dom_sf"/>
</dbReference>
<proteinExistence type="predicted"/>
<dbReference type="Gene3D" id="1.10.510.10">
    <property type="entry name" value="Transferase(Phosphotransferase) domain 1"/>
    <property type="match status" value="1"/>
</dbReference>
<keyword evidence="9" id="KW-0812">Transmembrane</keyword>
<keyword evidence="5 11" id="KW-0418">Kinase</keyword>
<sequence length="640" mass="65813">MSIGPRLTVVGGAEGAGGPDRVVTGRYRLAVALGRGGMGTVWRAEDLMLGRDVAVKELTFPPGATAAEREVLRERMRREARAAAQLDHPGLVTVHDVVEDGATTYLVLQYVPARTLTEVVEQDGPLSPQETARLGLALLEALGAAHERGIVHRDVKPSNVLVTGRDGASGRVLLTDFGIASVPGQDGLTATGMLVGSPGYMSPERARGGDAGPASDLWSLGATLFTAVEGRPPFEGPDAVTTLARVVFGEHAPYRRAGPLPPVLEGLLDRDPTARTTAAAAERALAAVAATPERTEAEAASPPPGAVAPDAPARTALLHREADLPTGAGGTSTDGLRVVVAPRRAGGRRARRLAAAGLVVVAVVGALLALVLTRTGSTPTGAAPADADPPAAVLPALPADADTPDEQLDATVTAVEEALASDPGSVGTVADQLVTGLREVQQRDGPARRWAALFASDATAAAATEGTLAPAVADRVRQVLAEVARPDRLVDLVETVGHDRQTLGPAGPRLFDALVALDHDVPADQTADRAAALVTDVTDAAAAGEIGGTLRDVALPLLRELADPRPQQALRALLDDVERDPGQVGPAADEVLVSLRAAAELPVFEQGAEVGGLLALLRDQGRVTAAFRDEAVPVLTPLVR</sequence>
<dbReference type="PANTHER" id="PTHR43289:SF6">
    <property type="entry name" value="SERINE_THREONINE-PROTEIN KINASE NEKL-3"/>
    <property type="match status" value="1"/>
</dbReference>
<evidence type="ECO:0000256" key="8">
    <source>
        <dbReference type="SAM" id="MobiDB-lite"/>
    </source>
</evidence>
<feature type="transmembrane region" description="Helical" evidence="9">
    <location>
        <begin position="353"/>
        <end position="372"/>
    </location>
</feature>
<keyword evidence="4 7" id="KW-0547">Nucleotide-binding</keyword>
<dbReference type="Proteomes" id="UP000198857">
    <property type="component" value="Unassembled WGS sequence"/>
</dbReference>
<dbReference type="RefSeq" id="WP_169064273.1">
    <property type="nucleotide sequence ID" value="NZ_FOWQ01000005.1"/>
</dbReference>
<dbReference type="AlphaFoldDB" id="A0A1I5QJ46"/>
<dbReference type="PANTHER" id="PTHR43289">
    <property type="entry name" value="MITOGEN-ACTIVATED PROTEIN KINASE KINASE KINASE 20-RELATED"/>
    <property type="match status" value="1"/>
</dbReference>
<gene>
    <name evidence="11" type="ORF">SAMN05660464_3170</name>
</gene>
<keyword evidence="9" id="KW-0472">Membrane</keyword>
<evidence type="ECO:0000256" key="6">
    <source>
        <dbReference type="ARBA" id="ARBA00022840"/>
    </source>
</evidence>
<reference evidence="12" key="1">
    <citation type="submission" date="2016-10" db="EMBL/GenBank/DDBJ databases">
        <authorList>
            <person name="Varghese N."/>
            <person name="Submissions S."/>
        </authorList>
    </citation>
    <scope>NUCLEOTIDE SEQUENCE [LARGE SCALE GENOMIC DNA]</scope>
    <source>
        <strain evidence="12">DSM 44208</strain>
    </source>
</reference>
<dbReference type="Pfam" id="PF00069">
    <property type="entry name" value="Pkinase"/>
    <property type="match status" value="1"/>
</dbReference>
<evidence type="ECO:0000313" key="11">
    <source>
        <dbReference type="EMBL" id="SFP46070.1"/>
    </source>
</evidence>
<dbReference type="PROSITE" id="PS00107">
    <property type="entry name" value="PROTEIN_KINASE_ATP"/>
    <property type="match status" value="1"/>
</dbReference>
<dbReference type="GO" id="GO:0004674">
    <property type="term" value="F:protein serine/threonine kinase activity"/>
    <property type="evidence" value="ECO:0007669"/>
    <property type="project" value="UniProtKB-KW"/>
</dbReference>
<accession>A0A1I5QJ46</accession>
<dbReference type="InterPro" id="IPR017441">
    <property type="entry name" value="Protein_kinase_ATP_BS"/>
</dbReference>
<dbReference type="EMBL" id="FOWQ01000005">
    <property type="protein sequence ID" value="SFP46070.1"/>
    <property type="molecule type" value="Genomic_DNA"/>
</dbReference>
<evidence type="ECO:0000256" key="2">
    <source>
        <dbReference type="ARBA" id="ARBA00022527"/>
    </source>
</evidence>
<dbReference type="SMART" id="SM00220">
    <property type="entry name" value="S_TKc"/>
    <property type="match status" value="1"/>
</dbReference>
<evidence type="ECO:0000256" key="5">
    <source>
        <dbReference type="ARBA" id="ARBA00022777"/>
    </source>
</evidence>
<dbReference type="InterPro" id="IPR000719">
    <property type="entry name" value="Prot_kinase_dom"/>
</dbReference>